<proteinExistence type="predicted"/>
<dbReference type="InterPro" id="IPR051199">
    <property type="entry name" value="LPS_LOS_Heptosyltrfase"/>
</dbReference>
<gene>
    <name evidence="3" type="ORF">METZ01_LOCUS212604</name>
</gene>
<dbReference type="PANTHER" id="PTHR30160">
    <property type="entry name" value="TETRAACYLDISACCHARIDE 4'-KINASE-RELATED"/>
    <property type="match status" value="1"/>
</dbReference>
<evidence type="ECO:0000256" key="1">
    <source>
        <dbReference type="ARBA" id="ARBA00022676"/>
    </source>
</evidence>
<dbReference type="GO" id="GO:0009244">
    <property type="term" value="P:lipopolysaccharide core region biosynthetic process"/>
    <property type="evidence" value="ECO:0007669"/>
    <property type="project" value="TreeGrafter"/>
</dbReference>
<accession>A0A382F9X4</accession>
<dbReference type="AlphaFoldDB" id="A0A382F9X4"/>
<organism evidence="3">
    <name type="scientific">marine metagenome</name>
    <dbReference type="NCBI Taxonomy" id="408172"/>
    <lineage>
        <taxon>unclassified sequences</taxon>
        <taxon>metagenomes</taxon>
        <taxon>ecological metagenomes</taxon>
    </lineage>
</organism>
<dbReference type="Gene3D" id="3.40.50.2000">
    <property type="entry name" value="Glycogen Phosphorylase B"/>
    <property type="match status" value="2"/>
</dbReference>
<evidence type="ECO:0000256" key="2">
    <source>
        <dbReference type="ARBA" id="ARBA00022679"/>
    </source>
</evidence>
<keyword evidence="1" id="KW-0328">Glycosyltransferase</keyword>
<reference evidence="3" key="1">
    <citation type="submission" date="2018-05" db="EMBL/GenBank/DDBJ databases">
        <authorList>
            <person name="Lanie J.A."/>
            <person name="Ng W.-L."/>
            <person name="Kazmierczak K.M."/>
            <person name="Andrzejewski T.M."/>
            <person name="Davidsen T.M."/>
            <person name="Wayne K.J."/>
            <person name="Tettelin H."/>
            <person name="Glass J.I."/>
            <person name="Rusch D."/>
            <person name="Podicherti R."/>
            <person name="Tsui H.-C.T."/>
            <person name="Winkler M.E."/>
        </authorList>
    </citation>
    <scope>NUCLEOTIDE SEQUENCE</scope>
</reference>
<dbReference type="EMBL" id="UINC01048782">
    <property type="protein sequence ID" value="SVB59750.1"/>
    <property type="molecule type" value="Genomic_DNA"/>
</dbReference>
<dbReference type="InterPro" id="IPR002201">
    <property type="entry name" value="Glyco_trans_9"/>
</dbReference>
<evidence type="ECO:0000313" key="3">
    <source>
        <dbReference type="EMBL" id="SVB59750.1"/>
    </source>
</evidence>
<dbReference type="SUPFAM" id="SSF53756">
    <property type="entry name" value="UDP-Glycosyltransferase/glycogen phosphorylase"/>
    <property type="match status" value="1"/>
</dbReference>
<dbReference type="CDD" id="cd03789">
    <property type="entry name" value="GT9_LPS_heptosyltransferase"/>
    <property type="match status" value="1"/>
</dbReference>
<protein>
    <submittedName>
        <fullName evidence="3">Uncharacterized protein</fullName>
    </submittedName>
</protein>
<sequence>MIAPALHYIKARFPNAHLILLCNEPTASLANHLNLADEIIPVTVPWTHWNWSLSKWIKIRSFARKLGIRGIDLAFDFKGDLRNSWFVWNVRAKISMGYSTTGGSFFFTHPQTMDQSIHQSRRANELITKAGCSPTLTEPELVFNKNGVIVLHAGATDPRRTWPEKHWLDLIQLLSEEHKISVIKTPESEQLIKQIKDANLKTDFFAGNLVEFKDWLKDQKCLIAPDSMAGHLAAYIGIPVISIFGSRNPDLTSPVSKEGIMITPNIPCDHIRDHWRLCSKCMGSIHPKIVSSALLDLLPRLEIHG</sequence>
<dbReference type="PANTHER" id="PTHR30160:SF1">
    <property type="entry name" value="LIPOPOLYSACCHARIDE 1,2-N-ACETYLGLUCOSAMINETRANSFERASE-RELATED"/>
    <property type="match status" value="1"/>
</dbReference>
<dbReference type="Pfam" id="PF01075">
    <property type="entry name" value="Glyco_transf_9"/>
    <property type="match status" value="1"/>
</dbReference>
<dbReference type="GO" id="GO:0005829">
    <property type="term" value="C:cytosol"/>
    <property type="evidence" value="ECO:0007669"/>
    <property type="project" value="TreeGrafter"/>
</dbReference>
<dbReference type="GO" id="GO:0008713">
    <property type="term" value="F:ADP-heptose-lipopolysaccharide heptosyltransferase activity"/>
    <property type="evidence" value="ECO:0007669"/>
    <property type="project" value="TreeGrafter"/>
</dbReference>
<keyword evidence="2" id="KW-0808">Transferase</keyword>
<name>A0A382F9X4_9ZZZZ</name>